<name>A0A812SN21_SYMPI</name>
<dbReference type="Pfam" id="PF13604">
    <property type="entry name" value="AAA_30"/>
    <property type="match status" value="1"/>
</dbReference>
<dbReference type="CDD" id="cd17934">
    <property type="entry name" value="DEXXQc_Upf1-like"/>
    <property type="match status" value="1"/>
</dbReference>
<organism evidence="1 2">
    <name type="scientific">Symbiodinium pilosum</name>
    <name type="common">Dinoflagellate</name>
    <dbReference type="NCBI Taxonomy" id="2952"/>
    <lineage>
        <taxon>Eukaryota</taxon>
        <taxon>Sar</taxon>
        <taxon>Alveolata</taxon>
        <taxon>Dinophyceae</taxon>
        <taxon>Suessiales</taxon>
        <taxon>Symbiodiniaceae</taxon>
        <taxon>Symbiodinium</taxon>
    </lineage>
</organism>
<evidence type="ECO:0000313" key="1">
    <source>
        <dbReference type="EMBL" id="CAE7486284.1"/>
    </source>
</evidence>
<proteinExistence type="predicted"/>
<dbReference type="Proteomes" id="UP000649617">
    <property type="component" value="Unassembled WGS sequence"/>
</dbReference>
<dbReference type="EMBL" id="CAJNIZ010025747">
    <property type="protein sequence ID" value="CAE7486284.1"/>
    <property type="molecule type" value="Genomic_DNA"/>
</dbReference>
<sequence length="715" mass="79457">MTASLRRMLRRYGIDTMSKLCRASGVRNLPQEVFQQLRRHAQHQRGEIEVAGAFITASQESGAVVDVVAGSHPSQNVFLVGQYGGPEFCEFQATSVDLQRFVMQMVSVSEVYYFGRGVCEHILLSCLTLDRADLVGKVVEHMYGKAMWIDIQAQLQSVCMSESMEDMLKLLAGRQDHQSFHRLPELIELANSQALQQEQRREAKQHFCNVAKAKIKALQRLSAFAKSRGRCSPQEQSPLIKDLLCLSGGFNGNRLGNVGGWPQHVWDIARKWPDYFKHDHLWSLVDAINLFASPENAWTSHVLCLSNLTCAEENAQVRRFLDRKFMVEELELTYTWDMDQETTIKDKDEVLVRGDASMRGKVKSINHKGNGRQSQIVLVFDTRFGKNPNLQLLISPVYKQICIMQAKFSVQNGENIMTKAVEQRIADLVMQQWVDIQPSFRGFLLREAVREEPMRAEQTNDVVNGMDGQYLIIQGTGKTFASAGTVQSILRNRPGARILVSSNSHKAIRNLLNAVANLDVGVVGKVVSQDETEQEIRAEGCVPVANGRMISLPFGCAVAGGTASQLMKVSGAFDFIFVDEAGQVTLELLAVLANLARNLVLAGDQQQLAPPVQDRLKLTDAGGISCLTFFTQGEAIVSPHCGIFLSCTYRMSDRLTEVISNSFYAGGLEAHPRNSGNRVILSEGLLTMETGAEFVHVPHESNVQSSEDFLALCSR</sequence>
<comment type="caution">
    <text evidence="1">The sequence shown here is derived from an EMBL/GenBank/DDBJ whole genome shotgun (WGS) entry which is preliminary data.</text>
</comment>
<dbReference type="AlphaFoldDB" id="A0A812SN21"/>
<dbReference type="InterPro" id="IPR050534">
    <property type="entry name" value="Coronavir_polyprotein_1ab"/>
</dbReference>
<dbReference type="SUPFAM" id="SSF52540">
    <property type="entry name" value="P-loop containing nucleoside triphosphate hydrolases"/>
    <property type="match status" value="1"/>
</dbReference>
<dbReference type="PROSITE" id="PS50096">
    <property type="entry name" value="IQ"/>
    <property type="match status" value="1"/>
</dbReference>
<evidence type="ECO:0000313" key="2">
    <source>
        <dbReference type="Proteomes" id="UP000649617"/>
    </source>
</evidence>
<dbReference type="GO" id="GO:0043139">
    <property type="term" value="F:5'-3' DNA helicase activity"/>
    <property type="evidence" value="ECO:0007669"/>
    <property type="project" value="TreeGrafter"/>
</dbReference>
<keyword evidence="2" id="KW-1185">Reference proteome</keyword>
<dbReference type="OrthoDB" id="6513042at2759"/>
<protein>
    <submittedName>
        <fullName evidence="1">Dna2 protein</fullName>
    </submittedName>
</protein>
<dbReference type="InterPro" id="IPR027417">
    <property type="entry name" value="P-loop_NTPase"/>
</dbReference>
<gene>
    <name evidence="1" type="primary">Dna2</name>
    <name evidence="1" type="ORF">SPIL2461_LOCUS12474</name>
</gene>
<dbReference type="PANTHER" id="PTHR43788">
    <property type="entry name" value="DNA2/NAM7 HELICASE FAMILY MEMBER"/>
    <property type="match status" value="1"/>
</dbReference>
<reference evidence="1" key="1">
    <citation type="submission" date="2021-02" db="EMBL/GenBank/DDBJ databases">
        <authorList>
            <person name="Dougan E. K."/>
            <person name="Rhodes N."/>
            <person name="Thang M."/>
            <person name="Chan C."/>
        </authorList>
    </citation>
    <scope>NUCLEOTIDE SEQUENCE</scope>
</reference>
<accession>A0A812SN21</accession>
<dbReference type="Gene3D" id="3.40.50.300">
    <property type="entry name" value="P-loop containing nucleotide triphosphate hydrolases"/>
    <property type="match status" value="1"/>
</dbReference>
<dbReference type="PANTHER" id="PTHR43788:SF8">
    <property type="entry name" value="DNA-BINDING PROTEIN SMUBP-2"/>
    <property type="match status" value="1"/>
</dbReference>